<dbReference type="EMBL" id="VBOS01000102">
    <property type="protein sequence ID" value="TMQ57845.1"/>
    <property type="molecule type" value="Genomic_DNA"/>
</dbReference>
<dbReference type="PANTHER" id="PTHR31303:SF1">
    <property type="entry name" value="CTP-DEPENDENT DIACYLGLYCEROL KINASE 1"/>
    <property type="match status" value="1"/>
</dbReference>
<organism evidence="2 3">
    <name type="scientific">Eiseniibacteriota bacterium</name>
    <dbReference type="NCBI Taxonomy" id="2212470"/>
    <lineage>
        <taxon>Bacteria</taxon>
        <taxon>Candidatus Eiseniibacteriota</taxon>
    </lineage>
</organism>
<dbReference type="AlphaFoldDB" id="A0A538T2H7"/>
<feature type="transmembrane region" description="Helical" evidence="1">
    <location>
        <begin position="57"/>
        <end position="75"/>
    </location>
</feature>
<feature type="transmembrane region" description="Helical" evidence="1">
    <location>
        <begin position="153"/>
        <end position="170"/>
    </location>
</feature>
<keyword evidence="1" id="KW-0812">Transmembrane</keyword>
<feature type="transmembrane region" description="Helical" evidence="1">
    <location>
        <begin position="96"/>
        <end position="115"/>
    </location>
</feature>
<name>A0A538T2H7_UNCEI</name>
<dbReference type="InterPro" id="IPR037997">
    <property type="entry name" value="Dgk1-like"/>
</dbReference>
<accession>A0A538T2H7</accession>
<evidence type="ECO:0008006" key="4">
    <source>
        <dbReference type="Google" id="ProtNLM"/>
    </source>
</evidence>
<dbReference type="PANTHER" id="PTHR31303">
    <property type="entry name" value="CTP-DEPENDENT DIACYLGLYCEROL KINASE 1"/>
    <property type="match status" value="1"/>
</dbReference>
<evidence type="ECO:0000256" key="1">
    <source>
        <dbReference type="SAM" id="Phobius"/>
    </source>
</evidence>
<keyword evidence="1" id="KW-0472">Membrane</keyword>
<reference evidence="2 3" key="1">
    <citation type="journal article" date="2019" name="Nat. Microbiol.">
        <title>Mediterranean grassland soil C-N compound turnover is dependent on rainfall and depth, and is mediated by genomically divergent microorganisms.</title>
        <authorList>
            <person name="Diamond S."/>
            <person name="Andeer P.F."/>
            <person name="Li Z."/>
            <person name="Crits-Christoph A."/>
            <person name="Burstein D."/>
            <person name="Anantharaman K."/>
            <person name="Lane K.R."/>
            <person name="Thomas B.C."/>
            <person name="Pan C."/>
            <person name="Northen T.R."/>
            <person name="Banfield J.F."/>
        </authorList>
    </citation>
    <scope>NUCLEOTIDE SEQUENCE [LARGE SCALE GENOMIC DNA]</scope>
    <source>
        <strain evidence="2">WS_2</strain>
    </source>
</reference>
<evidence type="ECO:0000313" key="2">
    <source>
        <dbReference type="EMBL" id="TMQ57845.1"/>
    </source>
</evidence>
<sequence length="217" mass="23613">MTPPASPARPDPDPLRSPRFLSEARRKLIHLGFIILPVALLYPILPWPRGRGQLRTLLIVLVVVAMTLDLLRLHAPRVRQFFRRFFGEMIREHEQLSLLGSTYLLLAALLAIEIFPQPVAAASLGFTVLGDAFAAMAGRAWGRTRLFKKTIEGALAGFAACLAWAAFLAGAGHLPWVTVLCGAVAASLIELLPIPLDDNLGITLFSGYVMKLIGMPG</sequence>
<keyword evidence="1" id="KW-1133">Transmembrane helix</keyword>
<gene>
    <name evidence="2" type="ORF">E6K72_03245</name>
</gene>
<comment type="caution">
    <text evidence="2">The sequence shown here is derived from an EMBL/GenBank/DDBJ whole genome shotgun (WGS) entry which is preliminary data.</text>
</comment>
<dbReference type="Proteomes" id="UP000317716">
    <property type="component" value="Unassembled WGS sequence"/>
</dbReference>
<dbReference type="GO" id="GO:0004143">
    <property type="term" value="F:ATP-dependent diacylglycerol kinase activity"/>
    <property type="evidence" value="ECO:0007669"/>
    <property type="project" value="InterPro"/>
</dbReference>
<feature type="transmembrane region" description="Helical" evidence="1">
    <location>
        <begin position="28"/>
        <end position="45"/>
    </location>
</feature>
<feature type="transmembrane region" description="Helical" evidence="1">
    <location>
        <begin position="121"/>
        <end position="141"/>
    </location>
</feature>
<protein>
    <recommendedName>
        <fullName evidence="4">Phosphatidate cytidylyltransferase</fullName>
    </recommendedName>
</protein>
<proteinExistence type="predicted"/>
<evidence type="ECO:0000313" key="3">
    <source>
        <dbReference type="Proteomes" id="UP000317716"/>
    </source>
</evidence>